<dbReference type="Proteomes" id="UP000317078">
    <property type="component" value="Unassembled WGS sequence"/>
</dbReference>
<accession>A0A502EIS9</accession>
<evidence type="ECO:0000313" key="2">
    <source>
        <dbReference type="Proteomes" id="UP000317078"/>
    </source>
</evidence>
<name>A0A502EIS9_9PROT</name>
<comment type="caution">
    <text evidence="1">The sequence shown here is derived from an EMBL/GenBank/DDBJ whole genome shotgun (WGS) entry which is preliminary data.</text>
</comment>
<protein>
    <submittedName>
        <fullName evidence="1">Oxidoreductase</fullName>
    </submittedName>
</protein>
<dbReference type="SUPFAM" id="SSF56524">
    <property type="entry name" value="Oxidoreductase molybdopterin-binding domain"/>
    <property type="match status" value="1"/>
</dbReference>
<evidence type="ECO:0000313" key="1">
    <source>
        <dbReference type="EMBL" id="TPG36406.1"/>
    </source>
</evidence>
<dbReference type="OrthoDB" id="9798763at2"/>
<dbReference type="InterPro" id="IPR036374">
    <property type="entry name" value="OxRdtase_Mopterin-bd_sf"/>
</dbReference>
<organism evidence="1 2">
    <name type="scientific">Muricoccus nepalensis</name>
    <dbReference type="NCBI Taxonomy" id="1854500"/>
    <lineage>
        <taxon>Bacteria</taxon>
        <taxon>Pseudomonadati</taxon>
        <taxon>Pseudomonadota</taxon>
        <taxon>Alphaproteobacteria</taxon>
        <taxon>Acetobacterales</taxon>
        <taxon>Roseomonadaceae</taxon>
        <taxon>Muricoccus</taxon>
    </lineage>
</organism>
<dbReference type="AlphaFoldDB" id="A0A502EIS9"/>
<sequence>MSPSMAGAAGSLPQPAGRPVLTVSGRIAASNRDGAAVFDLPMLEALGTDGFETRTPWHGGMVRFDGVRMHRLMQAVGASGENVTAIALNDYTTDLPIADFERYGVLLAMKRDGVYMPVRDKGPLFIVYPYDSKPELRAQQYYSRSAWQVAKLVVK</sequence>
<reference evidence="1 2" key="1">
    <citation type="journal article" date="2019" name="Environ. Microbiol.">
        <title>Species interactions and distinct microbial communities in high Arctic permafrost affected cryosols are associated with the CH4 and CO2 gas fluxes.</title>
        <authorList>
            <person name="Altshuler I."/>
            <person name="Hamel J."/>
            <person name="Turney S."/>
            <person name="Magnuson E."/>
            <person name="Levesque R."/>
            <person name="Greer C."/>
            <person name="Whyte L.G."/>
        </authorList>
    </citation>
    <scope>NUCLEOTIDE SEQUENCE [LARGE SCALE GENOMIC DNA]</scope>
    <source>
        <strain evidence="1 2">S9.3B</strain>
    </source>
</reference>
<dbReference type="EMBL" id="RCZP01000095">
    <property type="protein sequence ID" value="TPG36406.1"/>
    <property type="molecule type" value="Genomic_DNA"/>
</dbReference>
<gene>
    <name evidence="1" type="ORF">EAH89_30165</name>
</gene>
<proteinExistence type="predicted"/>
<keyword evidence="2" id="KW-1185">Reference proteome</keyword>